<dbReference type="EC" id="2.7.11.1" evidence="2"/>
<keyword evidence="15" id="KW-1185">Reference proteome</keyword>
<comment type="catalytic activity">
    <reaction evidence="10">
        <text>L-threonyl-[protein] + ATP = O-phospho-L-threonyl-[protein] + ADP + H(+)</text>
        <dbReference type="Rhea" id="RHEA:46608"/>
        <dbReference type="Rhea" id="RHEA-COMP:11060"/>
        <dbReference type="Rhea" id="RHEA-COMP:11605"/>
        <dbReference type="ChEBI" id="CHEBI:15378"/>
        <dbReference type="ChEBI" id="CHEBI:30013"/>
        <dbReference type="ChEBI" id="CHEBI:30616"/>
        <dbReference type="ChEBI" id="CHEBI:61977"/>
        <dbReference type="ChEBI" id="CHEBI:456216"/>
        <dbReference type="EC" id="2.7.11.1"/>
    </reaction>
</comment>
<dbReference type="SUPFAM" id="SSF56112">
    <property type="entry name" value="Protein kinase-like (PK-like)"/>
    <property type="match status" value="1"/>
</dbReference>
<evidence type="ECO:0000256" key="11">
    <source>
        <dbReference type="ARBA" id="ARBA00048679"/>
    </source>
</evidence>
<feature type="compositionally biased region" description="Polar residues" evidence="12">
    <location>
        <begin position="290"/>
        <end position="300"/>
    </location>
</feature>
<dbReference type="GO" id="GO:0005829">
    <property type="term" value="C:cytosol"/>
    <property type="evidence" value="ECO:0007669"/>
    <property type="project" value="TreeGrafter"/>
</dbReference>
<dbReference type="Proteomes" id="UP001324115">
    <property type="component" value="Unassembled WGS sequence"/>
</dbReference>
<comment type="caution">
    <text evidence="14">The sequence shown here is derived from an EMBL/GenBank/DDBJ whole genome shotgun (WGS) entry which is preliminary data.</text>
</comment>
<dbReference type="AlphaFoldDB" id="A0AAN7E8U8"/>
<sequence length="300" mass="34376">MTLPNVIEFCCVTLVYYELWTMVNCRAFDKVGCQIGVGKESVAYDMLCMIMSLVQGHPLAQVKQLPNLEMVFERIIGLVVPLAEKGLIHCDFNQFNIMIDDDGKVNMIDFPHMVSVNHHNAEMYFNHDVKCIFEFFRKRDEDGKPCFSSIAKGGCFLDKELEASGFTRKDKGIKKTSRSWSLLKQPPVNAIDYLDHIGPSSEQNIDINYYEEDSEEENQQNSEAGQTNAPETHDAFDKEEDSQTMFTKDTELKRRLRNQNQCVIESMGGGWKTHGSRSTNKDKGHRSSHNSKIQKQLRSW</sequence>
<evidence type="ECO:0000256" key="5">
    <source>
        <dbReference type="ARBA" id="ARBA00022723"/>
    </source>
</evidence>
<protein>
    <recommendedName>
        <fullName evidence="2">non-specific serine/threonine protein kinase</fullName>
        <ecNumber evidence="2">2.7.11.1</ecNumber>
    </recommendedName>
</protein>
<dbReference type="InterPro" id="IPR011009">
    <property type="entry name" value="Kinase-like_dom_sf"/>
</dbReference>
<dbReference type="GO" id="GO:0005524">
    <property type="term" value="F:ATP binding"/>
    <property type="evidence" value="ECO:0007669"/>
    <property type="project" value="UniProtKB-KW"/>
</dbReference>
<dbReference type="InterPro" id="IPR018934">
    <property type="entry name" value="RIO_dom"/>
</dbReference>
<dbReference type="GO" id="GO:0030688">
    <property type="term" value="C:preribosome, small subunit precursor"/>
    <property type="evidence" value="ECO:0007669"/>
    <property type="project" value="TreeGrafter"/>
</dbReference>
<dbReference type="InterPro" id="IPR000687">
    <property type="entry name" value="RIO_kinase"/>
</dbReference>
<dbReference type="Pfam" id="PF01163">
    <property type="entry name" value="RIO1"/>
    <property type="match status" value="1"/>
</dbReference>
<keyword evidence="7" id="KW-0418">Kinase</keyword>
<evidence type="ECO:0000259" key="13">
    <source>
        <dbReference type="SMART" id="SM00090"/>
    </source>
</evidence>
<gene>
    <name evidence="14" type="ORF">RGQ29_006712</name>
</gene>
<dbReference type="GO" id="GO:0005634">
    <property type="term" value="C:nucleus"/>
    <property type="evidence" value="ECO:0007669"/>
    <property type="project" value="TreeGrafter"/>
</dbReference>
<dbReference type="EMBL" id="JAXUIC010000011">
    <property type="protein sequence ID" value="KAK4564748.1"/>
    <property type="molecule type" value="Genomic_DNA"/>
</dbReference>
<evidence type="ECO:0000256" key="4">
    <source>
        <dbReference type="ARBA" id="ARBA00022679"/>
    </source>
</evidence>
<keyword evidence="5" id="KW-0479">Metal-binding</keyword>
<dbReference type="GO" id="GO:0004674">
    <property type="term" value="F:protein serine/threonine kinase activity"/>
    <property type="evidence" value="ECO:0007669"/>
    <property type="project" value="UniProtKB-KW"/>
</dbReference>
<keyword evidence="6" id="KW-0547">Nucleotide-binding</keyword>
<evidence type="ECO:0000256" key="12">
    <source>
        <dbReference type="SAM" id="MobiDB-lite"/>
    </source>
</evidence>
<feature type="domain" description="RIO kinase" evidence="13">
    <location>
        <begin position="5"/>
        <end position="152"/>
    </location>
</feature>
<evidence type="ECO:0000256" key="6">
    <source>
        <dbReference type="ARBA" id="ARBA00022741"/>
    </source>
</evidence>
<evidence type="ECO:0000256" key="7">
    <source>
        <dbReference type="ARBA" id="ARBA00022777"/>
    </source>
</evidence>
<organism evidence="14 15">
    <name type="scientific">Quercus rubra</name>
    <name type="common">Northern red oak</name>
    <name type="synonym">Quercus borealis</name>
    <dbReference type="NCBI Taxonomy" id="3512"/>
    <lineage>
        <taxon>Eukaryota</taxon>
        <taxon>Viridiplantae</taxon>
        <taxon>Streptophyta</taxon>
        <taxon>Embryophyta</taxon>
        <taxon>Tracheophyta</taxon>
        <taxon>Spermatophyta</taxon>
        <taxon>Magnoliopsida</taxon>
        <taxon>eudicotyledons</taxon>
        <taxon>Gunneridae</taxon>
        <taxon>Pentapetalae</taxon>
        <taxon>rosids</taxon>
        <taxon>fabids</taxon>
        <taxon>Fagales</taxon>
        <taxon>Fagaceae</taxon>
        <taxon>Quercus</taxon>
    </lineage>
</organism>
<evidence type="ECO:0000256" key="2">
    <source>
        <dbReference type="ARBA" id="ARBA00012513"/>
    </source>
</evidence>
<proteinExistence type="inferred from homology"/>
<evidence type="ECO:0000256" key="10">
    <source>
        <dbReference type="ARBA" id="ARBA00047899"/>
    </source>
</evidence>
<dbReference type="Gene3D" id="1.10.510.10">
    <property type="entry name" value="Transferase(Phosphotransferase) domain 1"/>
    <property type="match status" value="1"/>
</dbReference>
<keyword evidence="4" id="KW-0808">Transferase</keyword>
<comment type="similarity">
    <text evidence="1">Belongs to the protein kinase superfamily. RIO-type Ser/Thr kinase family.</text>
</comment>
<dbReference type="GO" id="GO:0046872">
    <property type="term" value="F:metal ion binding"/>
    <property type="evidence" value="ECO:0007669"/>
    <property type="project" value="UniProtKB-KW"/>
</dbReference>
<evidence type="ECO:0000313" key="14">
    <source>
        <dbReference type="EMBL" id="KAK4564748.1"/>
    </source>
</evidence>
<accession>A0AAN7E8U8</accession>
<name>A0AAN7E8U8_QUERU</name>
<evidence type="ECO:0000256" key="3">
    <source>
        <dbReference type="ARBA" id="ARBA00022527"/>
    </source>
</evidence>
<keyword evidence="3" id="KW-0723">Serine/threonine-protein kinase</keyword>
<feature type="region of interest" description="Disordered" evidence="12">
    <location>
        <begin position="212"/>
        <end position="300"/>
    </location>
</feature>
<dbReference type="PANTHER" id="PTHR45852:SF1">
    <property type="entry name" value="SERINE_THREONINE-PROTEIN KINASE RIO2"/>
    <property type="match status" value="1"/>
</dbReference>
<dbReference type="SMART" id="SM00090">
    <property type="entry name" value="RIO"/>
    <property type="match status" value="1"/>
</dbReference>
<comment type="catalytic activity">
    <reaction evidence="11">
        <text>L-seryl-[protein] + ATP = O-phospho-L-seryl-[protein] + ADP + H(+)</text>
        <dbReference type="Rhea" id="RHEA:17989"/>
        <dbReference type="Rhea" id="RHEA-COMP:9863"/>
        <dbReference type="Rhea" id="RHEA-COMP:11604"/>
        <dbReference type="ChEBI" id="CHEBI:15378"/>
        <dbReference type="ChEBI" id="CHEBI:29999"/>
        <dbReference type="ChEBI" id="CHEBI:30616"/>
        <dbReference type="ChEBI" id="CHEBI:83421"/>
        <dbReference type="ChEBI" id="CHEBI:456216"/>
        <dbReference type="EC" id="2.7.11.1"/>
    </reaction>
</comment>
<dbReference type="PANTHER" id="PTHR45852">
    <property type="entry name" value="SER/THR-PROTEIN KINASE RIO2"/>
    <property type="match status" value="1"/>
</dbReference>
<evidence type="ECO:0000256" key="9">
    <source>
        <dbReference type="ARBA" id="ARBA00022842"/>
    </source>
</evidence>
<evidence type="ECO:0000256" key="1">
    <source>
        <dbReference type="ARBA" id="ARBA00009196"/>
    </source>
</evidence>
<keyword evidence="8" id="KW-0067">ATP-binding</keyword>
<evidence type="ECO:0000256" key="8">
    <source>
        <dbReference type="ARBA" id="ARBA00022840"/>
    </source>
</evidence>
<dbReference type="GO" id="GO:0030490">
    <property type="term" value="P:maturation of SSU-rRNA"/>
    <property type="evidence" value="ECO:0007669"/>
    <property type="project" value="TreeGrafter"/>
</dbReference>
<reference evidence="14 15" key="1">
    <citation type="journal article" date="2023" name="G3 (Bethesda)">
        <title>A haplotype-resolved chromosome-scale genome for Quercus rubra L. provides insights into the genetics of adaptive traits for red oak species.</title>
        <authorList>
            <person name="Kapoor B."/>
            <person name="Jenkins J."/>
            <person name="Schmutz J."/>
            <person name="Zhebentyayeva T."/>
            <person name="Kuelheim C."/>
            <person name="Coggeshall M."/>
            <person name="Heim C."/>
            <person name="Lasky J.R."/>
            <person name="Leites L."/>
            <person name="Islam-Faridi N."/>
            <person name="Romero-Severson J."/>
            <person name="DeLeo V.L."/>
            <person name="Lucas S.M."/>
            <person name="Lazic D."/>
            <person name="Gailing O."/>
            <person name="Carlson J."/>
            <person name="Staton M."/>
        </authorList>
    </citation>
    <scope>NUCLEOTIDE SEQUENCE [LARGE SCALE GENOMIC DNA]</scope>
    <source>
        <strain evidence="14">Pseudo-F2</strain>
    </source>
</reference>
<keyword evidence="9" id="KW-0460">Magnesium</keyword>
<evidence type="ECO:0000313" key="15">
    <source>
        <dbReference type="Proteomes" id="UP001324115"/>
    </source>
</evidence>